<keyword evidence="1" id="KW-0472">Membrane</keyword>
<dbReference type="EMBL" id="JAHZIJ010000007">
    <property type="protein sequence ID" value="MBW7475503.1"/>
    <property type="molecule type" value="Genomic_DNA"/>
</dbReference>
<organism evidence="2 3">
    <name type="scientific">Paenibacillus oenotherae</name>
    <dbReference type="NCBI Taxonomy" id="1435645"/>
    <lineage>
        <taxon>Bacteria</taxon>
        <taxon>Bacillati</taxon>
        <taxon>Bacillota</taxon>
        <taxon>Bacilli</taxon>
        <taxon>Bacillales</taxon>
        <taxon>Paenibacillaceae</taxon>
        <taxon>Paenibacillus</taxon>
    </lineage>
</organism>
<keyword evidence="1" id="KW-1133">Transmembrane helix</keyword>
<evidence type="ECO:0000313" key="2">
    <source>
        <dbReference type="EMBL" id="MBW7475503.1"/>
    </source>
</evidence>
<proteinExistence type="predicted"/>
<dbReference type="RefSeq" id="WP_219872742.1">
    <property type="nucleotide sequence ID" value="NZ_JAHZIJ010000007.1"/>
</dbReference>
<feature type="transmembrane region" description="Helical" evidence="1">
    <location>
        <begin position="42"/>
        <end position="75"/>
    </location>
</feature>
<feature type="transmembrane region" description="Helical" evidence="1">
    <location>
        <begin position="95"/>
        <end position="114"/>
    </location>
</feature>
<gene>
    <name evidence="2" type="ORF">K0T92_12150</name>
</gene>
<name>A0ABS7D6E5_9BACL</name>
<comment type="caution">
    <text evidence="2">The sequence shown here is derived from an EMBL/GenBank/DDBJ whole genome shotgun (WGS) entry which is preliminary data.</text>
</comment>
<sequence length="176" mass="19843">MTVKLVNTRNLAMIYIALVVVCFTVGYFNAEVERSPEDVEKLGTHFIWFVFIANTVTILFMYVLSSVGLAIPFIIKNLYSIGYAAKASGIPPLIYFPVSLIHGIFELIVLFLVLRSCIQNIKILIFIKKGRESKRMFWVFNKRLLRVEIPLAVVLLMVGALLEILVSNPLVHAIVG</sequence>
<protein>
    <submittedName>
        <fullName evidence="2">Stage II sporulation protein M</fullName>
    </submittedName>
</protein>
<accession>A0ABS7D6E5</accession>
<feature type="transmembrane region" description="Helical" evidence="1">
    <location>
        <begin position="12"/>
        <end position="30"/>
    </location>
</feature>
<dbReference type="Proteomes" id="UP000812277">
    <property type="component" value="Unassembled WGS sequence"/>
</dbReference>
<keyword evidence="1" id="KW-0812">Transmembrane</keyword>
<evidence type="ECO:0000256" key="1">
    <source>
        <dbReference type="SAM" id="Phobius"/>
    </source>
</evidence>
<keyword evidence="3" id="KW-1185">Reference proteome</keyword>
<evidence type="ECO:0000313" key="3">
    <source>
        <dbReference type="Proteomes" id="UP000812277"/>
    </source>
</evidence>
<reference evidence="2 3" key="1">
    <citation type="submission" date="2021-07" db="EMBL/GenBank/DDBJ databases">
        <title>Paenibacillus radiodurans sp. nov., isolated from the southeastern edge of Tengger Desert.</title>
        <authorList>
            <person name="Zhang G."/>
        </authorList>
    </citation>
    <scope>NUCLEOTIDE SEQUENCE [LARGE SCALE GENOMIC DNA]</scope>
    <source>
        <strain evidence="2 3">DT7-4</strain>
    </source>
</reference>
<feature type="transmembrane region" description="Helical" evidence="1">
    <location>
        <begin position="144"/>
        <end position="166"/>
    </location>
</feature>